<dbReference type="CDD" id="cd01335">
    <property type="entry name" value="Radical_SAM"/>
    <property type="match status" value="1"/>
</dbReference>
<dbReference type="InterPro" id="IPR007197">
    <property type="entry name" value="rSAM"/>
</dbReference>
<protein>
    <submittedName>
        <fullName evidence="9">Radical SAM domain protein</fullName>
    </submittedName>
</protein>
<dbReference type="PANTHER" id="PTHR43306:SF1">
    <property type="entry name" value="7,8-DIHYDRO-6-HYDROXYMETHYLPTERIN DIMETHYLTRANSFERASE"/>
    <property type="match status" value="1"/>
</dbReference>
<dbReference type="Gene3D" id="3.20.20.70">
    <property type="entry name" value="Aldolase class I"/>
    <property type="match status" value="1"/>
</dbReference>
<accession>A0A0H3A7U5</accession>
<dbReference type="EMBL" id="CP000527">
    <property type="protein sequence ID" value="ABM28596.1"/>
    <property type="molecule type" value="Genomic_DNA"/>
</dbReference>
<evidence type="ECO:0000313" key="10">
    <source>
        <dbReference type="Proteomes" id="UP000009173"/>
    </source>
</evidence>
<dbReference type="InterPro" id="IPR058240">
    <property type="entry name" value="rSAM_sf"/>
</dbReference>
<dbReference type="PANTHER" id="PTHR43306">
    <property type="entry name" value="7,8-DIHYDRO-6-HYDROXYMETHYLPTERIN DIMETHYLTRANSFERASE"/>
    <property type="match status" value="1"/>
</dbReference>
<keyword evidence="4" id="KW-0479">Metal-binding</keyword>
<dbReference type="PROSITE" id="PS51918">
    <property type="entry name" value="RADICAL_SAM"/>
    <property type="match status" value="1"/>
</dbReference>
<dbReference type="SFLD" id="SFLDG01100">
    <property type="entry name" value="methyltransferase_(Class_D)"/>
    <property type="match status" value="1"/>
</dbReference>
<dbReference type="Pfam" id="PF23545">
    <property type="entry name" value="Zn_ribbon_HMPTM"/>
    <property type="match status" value="1"/>
</dbReference>
<dbReference type="GO" id="GO:0051539">
    <property type="term" value="F:4 iron, 4 sulfur cluster binding"/>
    <property type="evidence" value="ECO:0007669"/>
    <property type="project" value="UniProtKB-KW"/>
</dbReference>
<evidence type="ECO:0000259" key="8">
    <source>
        <dbReference type="PROSITE" id="PS51918"/>
    </source>
</evidence>
<feature type="compositionally biased region" description="Polar residues" evidence="7">
    <location>
        <begin position="443"/>
        <end position="460"/>
    </location>
</feature>
<dbReference type="GO" id="GO:0003824">
    <property type="term" value="F:catalytic activity"/>
    <property type="evidence" value="ECO:0007669"/>
    <property type="project" value="InterPro"/>
</dbReference>
<dbReference type="AlphaFoldDB" id="A0A0H3A7U5"/>
<dbReference type="InterPro" id="IPR034474">
    <property type="entry name" value="Methyltransferase_Class_D"/>
</dbReference>
<dbReference type="InterPro" id="IPR056488">
    <property type="entry name" value="Zn_ribbon_HMPTM"/>
</dbReference>
<feature type="compositionally biased region" description="Low complexity" evidence="7">
    <location>
        <begin position="430"/>
        <end position="442"/>
    </location>
</feature>
<dbReference type="SFLD" id="SFLDG01067">
    <property type="entry name" value="SPASM/twitch_domain_containing"/>
    <property type="match status" value="1"/>
</dbReference>
<feature type="region of interest" description="Disordered" evidence="7">
    <location>
        <begin position="425"/>
        <end position="473"/>
    </location>
</feature>
<dbReference type="SFLD" id="SFLDS00029">
    <property type="entry name" value="Radical_SAM"/>
    <property type="match status" value="1"/>
</dbReference>
<keyword evidence="5" id="KW-0408">Iron</keyword>
<dbReference type="PROSITE" id="PS01305">
    <property type="entry name" value="MOAA_NIFB_PQQE"/>
    <property type="match status" value="1"/>
</dbReference>
<keyword evidence="3" id="KW-0949">S-adenosyl-L-methionine</keyword>
<evidence type="ECO:0000256" key="5">
    <source>
        <dbReference type="ARBA" id="ARBA00023004"/>
    </source>
</evidence>
<proteinExistence type="predicted"/>
<dbReference type="KEGG" id="dvl:Dvul_1579"/>
<evidence type="ECO:0000313" key="9">
    <source>
        <dbReference type="EMBL" id="ABM28596.1"/>
    </source>
</evidence>
<organism evidence="9 10">
    <name type="scientific">Nitratidesulfovibrio vulgaris (strain DP4)</name>
    <name type="common">Desulfovibrio vulgaris</name>
    <dbReference type="NCBI Taxonomy" id="391774"/>
    <lineage>
        <taxon>Bacteria</taxon>
        <taxon>Pseudomonadati</taxon>
        <taxon>Thermodesulfobacteriota</taxon>
        <taxon>Desulfovibrionia</taxon>
        <taxon>Desulfovibrionales</taxon>
        <taxon>Desulfovibrionaceae</taxon>
        <taxon>Nitratidesulfovibrio</taxon>
    </lineage>
</organism>
<dbReference type="Pfam" id="PF04055">
    <property type="entry name" value="Radical_SAM"/>
    <property type="match status" value="1"/>
</dbReference>
<dbReference type="GO" id="GO:0032324">
    <property type="term" value="P:molybdopterin cofactor biosynthetic process"/>
    <property type="evidence" value="ECO:0007669"/>
    <property type="project" value="UniProtKB-ARBA"/>
</dbReference>
<dbReference type="InterPro" id="IPR054698">
    <property type="entry name" value="rSAM_Se_TrsS"/>
</dbReference>
<keyword evidence="6" id="KW-0411">Iron-sulfur</keyword>
<gene>
    <name evidence="9" type="ordered locus">Dvul_1579</name>
</gene>
<comment type="cofactor">
    <cofactor evidence="1">
        <name>[4Fe-4S] cluster</name>
        <dbReference type="ChEBI" id="CHEBI:49883"/>
    </cofactor>
</comment>
<dbReference type="GO" id="GO:0046872">
    <property type="term" value="F:metal ion binding"/>
    <property type="evidence" value="ECO:0007669"/>
    <property type="project" value="UniProtKB-KW"/>
</dbReference>
<evidence type="ECO:0000256" key="6">
    <source>
        <dbReference type="ARBA" id="ARBA00023014"/>
    </source>
</evidence>
<dbReference type="HOGENOM" id="CLU_023791_0_0_7"/>
<dbReference type="Proteomes" id="UP000009173">
    <property type="component" value="Chromosome"/>
</dbReference>
<reference evidence="10" key="1">
    <citation type="journal article" date="2009" name="Environ. Microbiol.">
        <title>Contribution of mobile genetic elements to Desulfovibrio vulgaris genome plasticity.</title>
        <authorList>
            <person name="Walker C.B."/>
            <person name="Stolyar S."/>
            <person name="Chivian D."/>
            <person name="Pinel N."/>
            <person name="Gabster J.A."/>
            <person name="Dehal P.S."/>
            <person name="He Z."/>
            <person name="Yang Z.K."/>
            <person name="Yen H.C."/>
            <person name="Zhou J."/>
            <person name="Wall J.D."/>
            <person name="Hazen T.C."/>
            <person name="Arkin A.P."/>
            <person name="Stahl D.A."/>
        </authorList>
    </citation>
    <scope>NUCLEOTIDE SEQUENCE [LARGE SCALE GENOMIC DNA]</scope>
    <source>
        <strain evidence="10">DP4</strain>
    </source>
</reference>
<evidence type="ECO:0000256" key="1">
    <source>
        <dbReference type="ARBA" id="ARBA00001966"/>
    </source>
</evidence>
<keyword evidence="2" id="KW-0004">4Fe-4S</keyword>
<dbReference type="SUPFAM" id="SSF102114">
    <property type="entry name" value="Radical SAM enzymes"/>
    <property type="match status" value="1"/>
</dbReference>
<dbReference type="InterPro" id="IPR000385">
    <property type="entry name" value="MoaA_NifB_PqqE_Fe-S-bd_CS"/>
</dbReference>
<name>A0A0H3A7U5_NITV4</name>
<dbReference type="NCBIfam" id="NF045646">
    <property type="entry name" value="rSAM_Se_TrsS"/>
    <property type="match status" value="1"/>
</dbReference>
<evidence type="ECO:0000256" key="2">
    <source>
        <dbReference type="ARBA" id="ARBA00022485"/>
    </source>
</evidence>
<dbReference type="SMART" id="SM00729">
    <property type="entry name" value="Elp3"/>
    <property type="match status" value="1"/>
</dbReference>
<evidence type="ECO:0000256" key="7">
    <source>
        <dbReference type="SAM" id="MobiDB-lite"/>
    </source>
</evidence>
<sequence>MAHTEMKPYRVVHHTQSLCPRCLARIPARYEQRCHEVWLVKECPEHGRTETPVWRGGPDMSTWLRPKLPTPPAPLGTVDRGCPFDCGLCPQHNQHTCTAVFEVTTRCNLRCRYCFAAAQDDETQTLQPSAHVGDPPLHTLVALLEAVRQKTGPCNIQLSGGEPTLRHDLCDIVSHARRLFPFVQLNTNGILLGRQPSLAHDLARAGLDSVFLQFDGTSQDIHEALRGAPLLDDKRRAIDALGEAGVGVVLVPTVVPGVNDHDVGAIIRLGMSLAPAVRGVHFQPVSHFGRHPSCQGAPSPSARITLPELMHRLEEQTAGMVQVVDFLPPGCEHSLCSFHANYLVREDGTLMRVSAPRAESAPPAHPALDGAIAARAFVRRQWAAPGHGAPVHDACGCGTDGTTSAAMTAPISSVNADVSSSCPAAPCGHSPSPSGNAASAPSTAVSPGTSRNISPDTSDVVSPAIAGQPRPDHAGDDLDRFLARAATHLFAISAMAFQDAWNLDLERLQGCCIHAVTTDGALIPFCAWNCTAADGTPLYRGRT</sequence>
<dbReference type="InterPro" id="IPR006638">
    <property type="entry name" value="Elp3/MiaA/NifB-like_rSAM"/>
</dbReference>
<evidence type="ECO:0000256" key="4">
    <source>
        <dbReference type="ARBA" id="ARBA00022723"/>
    </source>
</evidence>
<dbReference type="InterPro" id="IPR013785">
    <property type="entry name" value="Aldolase_TIM"/>
</dbReference>
<evidence type="ECO:0000256" key="3">
    <source>
        <dbReference type="ARBA" id="ARBA00022691"/>
    </source>
</evidence>
<feature type="domain" description="Radical SAM core" evidence="8">
    <location>
        <begin position="91"/>
        <end position="325"/>
    </location>
</feature>